<keyword evidence="3 5" id="KW-1133">Transmembrane helix</keyword>
<keyword evidence="11" id="KW-1185">Reference proteome</keyword>
<dbReference type="InterPro" id="IPR056739">
    <property type="entry name" value="NfeD_membrane"/>
</dbReference>
<evidence type="ECO:0000259" key="8">
    <source>
        <dbReference type="Pfam" id="PF24961"/>
    </source>
</evidence>
<dbReference type="Pfam" id="PF24961">
    <property type="entry name" value="NfeD_membrane"/>
    <property type="match status" value="1"/>
</dbReference>
<dbReference type="PANTHER" id="PTHR33507">
    <property type="entry name" value="INNER MEMBRANE PROTEIN YBBJ"/>
    <property type="match status" value="1"/>
</dbReference>
<gene>
    <name evidence="10" type="ORF">SAMN05216283_11712</name>
</gene>
<organism evidence="10 11">
    <name type="scientific">Sunxiuqinia elliptica</name>
    <dbReference type="NCBI Taxonomy" id="655355"/>
    <lineage>
        <taxon>Bacteria</taxon>
        <taxon>Pseudomonadati</taxon>
        <taxon>Bacteroidota</taxon>
        <taxon>Bacteroidia</taxon>
        <taxon>Marinilabiliales</taxon>
        <taxon>Prolixibacteraceae</taxon>
        <taxon>Sunxiuqinia</taxon>
    </lineage>
</organism>
<keyword evidence="10" id="KW-0645">Protease</keyword>
<evidence type="ECO:0000259" key="7">
    <source>
        <dbReference type="Pfam" id="PF01957"/>
    </source>
</evidence>
<dbReference type="InterPro" id="IPR012340">
    <property type="entry name" value="NA-bd_OB-fold"/>
</dbReference>
<keyword evidence="2 5" id="KW-0812">Transmembrane</keyword>
<dbReference type="GO" id="GO:0008233">
    <property type="term" value="F:peptidase activity"/>
    <property type="evidence" value="ECO:0007669"/>
    <property type="project" value="UniProtKB-KW"/>
</dbReference>
<accession>A0A1I2LYA9</accession>
<dbReference type="GO" id="GO:0006508">
    <property type="term" value="P:proteolysis"/>
    <property type="evidence" value="ECO:0007669"/>
    <property type="project" value="UniProtKB-KW"/>
</dbReference>
<dbReference type="InterPro" id="IPR056738">
    <property type="entry name" value="NfeD1b_N"/>
</dbReference>
<dbReference type="GO" id="GO:0005886">
    <property type="term" value="C:plasma membrane"/>
    <property type="evidence" value="ECO:0007669"/>
    <property type="project" value="TreeGrafter"/>
</dbReference>
<evidence type="ECO:0000256" key="3">
    <source>
        <dbReference type="ARBA" id="ARBA00022989"/>
    </source>
</evidence>
<feature type="domain" description="NfeD integral membrane" evidence="8">
    <location>
        <begin position="252"/>
        <end position="374"/>
    </location>
</feature>
<evidence type="ECO:0000313" key="11">
    <source>
        <dbReference type="Proteomes" id="UP000198964"/>
    </source>
</evidence>
<dbReference type="CDD" id="cd07021">
    <property type="entry name" value="Clp_protease_NfeD_like"/>
    <property type="match status" value="1"/>
</dbReference>
<dbReference type="STRING" id="655355.SAMN05216283_11712"/>
<dbReference type="Pfam" id="PF01957">
    <property type="entry name" value="NfeD"/>
    <property type="match status" value="1"/>
</dbReference>
<dbReference type="RefSeq" id="WP_093921637.1">
    <property type="nucleotide sequence ID" value="NZ_FONW01000017.1"/>
</dbReference>
<evidence type="ECO:0000256" key="1">
    <source>
        <dbReference type="ARBA" id="ARBA00004141"/>
    </source>
</evidence>
<evidence type="ECO:0000313" key="10">
    <source>
        <dbReference type="EMBL" id="SFF82021.1"/>
    </source>
</evidence>
<evidence type="ECO:0000256" key="2">
    <source>
        <dbReference type="ARBA" id="ARBA00022692"/>
    </source>
</evidence>
<dbReference type="EMBL" id="FONW01000017">
    <property type="protein sequence ID" value="SFF82021.1"/>
    <property type="molecule type" value="Genomic_DNA"/>
</dbReference>
<comment type="subcellular location">
    <subcellularLocation>
        <location evidence="1">Membrane</location>
        <topology evidence="1">Multi-pass membrane protein</topology>
    </subcellularLocation>
</comment>
<keyword evidence="4 5" id="KW-0472">Membrane</keyword>
<feature type="transmembrane region" description="Helical" evidence="5">
    <location>
        <begin position="243"/>
        <end position="266"/>
    </location>
</feature>
<evidence type="ECO:0000256" key="6">
    <source>
        <dbReference type="SAM" id="SignalP"/>
    </source>
</evidence>
<dbReference type="InterPro" id="IPR029045">
    <property type="entry name" value="ClpP/crotonase-like_dom_sf"/>
</dbReference>
<dbReference type="Gene3D" id="2.40.50.140">
    <property type="entry name" value="Nucleic acid-binding proteins"/>
    <property type="match status" value="1"/>
</dbReference>
<dbReference type="InterPro" id="IPR052165">
    <property type="entry name" value="Membrane_assoc_protease"/>
</dbReference>
<feature type="transmembrane region" description="Helical" evidence="5">
    <location>
        <begin position="299"/>
        <end position="318"/>
    </location>
</feature>
<sequence>MKSGLLWLILLLLTVLNPALAQDTITTTGQKPLIYKFNIKENIAPAVWRQTQQAFEEADSLDADVILIHMNTYGGTVLDADSIRTKILNSTRPVYVFIDNNAASAGALISVACDSIFMRKGASIGAATVVNQTGEKMPDKYQSYMRSIMRATAESHGGDTIISGQDTTFQWFRDPKIAEAMVDESIYIPGVIDTGKILTFTPSEAMKYGFCEGIAENVPEVLEQIGYEDYELVEYKPTALEKLIGFLVNPMVSGLLIMAILGGIYFEMQTPGIGFPLIIAIAAAFAYFAPLYLEGLAANWEIMLFIVGLILIAVEIFVLPGFGIAGLLGITLSFTGLVLSLLDNINFNFEGVHPEKILSALTTVIVALFGGFLLSLVLSKRLFTANSGAFKNLSLHSTQEKEEGFVGVDTSYKYLVGHKGVAYTVLRPSGKVKIEGKIYDAVAGLGMIDRGDEVIVIKAEAAQLYVEKA</sequence>
<dbReference type="AlphaFoldDB" id="A0A1I2LYA9"/>
<dbReference type="SUPFAM" id="SSF141322">
    <property type="entry name" value="NfeD domain-like"/>
    <property type="match status" value="1"/>
</dbReference>
<evidence type="ECO:0000256" key="5">
    <source>
        <dbReference type="SAM" id="Phobius"/>
    </source>
</evidence>
<feature type="transmembrane region" description="Helical" evidence="5">
    <location>
        <begin position="357"/>
        <end position="378"/>
    </location>
</feature>
<feature type="domain" description="NfeD-like C-terminal" evidence="7">
    <location>
        <begin position="415"/>
        <end position="468"/>
    </location>
</feature>
<protein>
    <submittedName>
        <fullName evidence="10">Membrane-bound serine protease (ClpP class)</fullName>
    </submittedName>
</protein>
<keyword evidence="6" id="KW-0732">Signal</keyword>
<dbReference type="PANTHER" id="PTHR33507:SF3">
    <property type="entry name" value="INNER MEMBRANE PROTEIN YBBJ"/>
    <property type="match status" value="1"/>
</dbReference>
<reference evidence="10 11" key="1">
    <citation type="submission" date="2016-10" db="EMBL/GenBank/DDBJ databases">
        <authorList>
            <person name="de Groot N.N."/>
        </authorList>
    </citation>
    <scope>NUCLEOTIDE SEQUENCE [LARGE SCALE GENOMIC DNA]</scope>
    <source>
        <strain evidence="10 11">CGMCC 1.9156</strain>
    </source>
</reference>
<evidence type="ECO:0000259" key="9">
    <source>
        <dbReference type="Pfam" id="PF25145"/>
    </source>
</evidence>
<name>A0A1I2LYA9_9BACT</name>
<feature type="chain" id="PRO_5011435634" evidence="6">
    <location>
        <begin position="22"/>
        <end position="469"/>
    </location>
</feature>
<dbReference type="InterPro" id="IPR002810">
    <property type="entry name" value="NfeD-like_C"/>
</dbReference>
<feature type="domain" description="NfeD1b N-terminal" evidence="9">
    <location>
        <begin position="34"/>
        <end position="232"/>
    </location>
</feature>
<proteinExistence type="predicted"/>
<dbReference type="SUPFAM" id="SSF52096">
    <property type="entry name" value="ClpP/crotonase"/>
    <property type="match status" value="1"/>
</dbReference>
<dbReference type="Pfam" id="PF25145">
    <property type="entry name" value="NfeD1b_N"/>
    <property type="match status" value="1"/>
</dbReference>
<feature type="signal peptide" evidence="6">
    <location>
        <begin position="1"/>
        <end position="21"/>
    </location>
</feature>
<keyword evidence="10" id="KW-0378">Hydrolase</keyword>
<dbReference type="Proteomes" id="UP000198964">
    <property type="component" value="Unassembled WGS sequence"/>
</dbReference>
<feature type="transmembrane region" description="Helical" evidence="5">
    <location>
        <begin position="273"/>
        <end position="293"/>
    </location>
</feature>
<evidence type="ECO:0000256" key="4">
    <source>
        <dbReference type="ARBA" id="ARBA00023136"/>
    </source>
</evidence>
<dbReference type="Gene3D" id="3.90.226.10">
    <property type="entry name" value="2-enoyl-CoA Hydratase, Chain A, domain 1"/>
    <property type="match status" value="1"/>
</dbReference>